<dbReference type="AlphaFoldDB" id="A0A6N9Q1Q7"/>
<gene>
    <name evidence="1" type="ORF">ERL59_03700</name>
</gene>
<accession>A0A6N9Q1Q7</accession>
<name>A0A6N9Q1Q7_9BACL</name>
<evidence type="ECO:0000313" key="2">
    <source>
        <dbReference type="Proteomes" id="UP000448943"/>
    </source>
</evidence>
<dbReference type="Proteomes" id="UP000448943">
    <property type="component" value="Unassembled WGS sequence"/>
</dbReference>
<organism evidence="1 2">
    <name type="scientific">Chengkuizengella marina</name>
    <dbReference type="NCBI Taxonomy" id="2507566"/>
    <lineage>
        <taxon>Bacteria</taxon>
        <taxon>Bacillati</taxon>
        <taxon>Bacillota</taxon>
        <taxon>Bacilli</taxon>
        <taxon>Bacillales</taxon>
        <taxon>Paenibacillaceae</taxon>
        <taxon>Chengkuizengella</taxon>
    </lineage>
</organism>
<comment type="caution">
    <text evidence="1">The sequence shown here is derived from an EMBL/GenBank/DDBJ whole genome shotgun (WGS) entry which is preliminary data.</text>
</comment>
<dbReference type="Gene3D" id="2.60.120.380">
    <property type="match status" value="1"/>
</dbReference>
<sequence>MEYFKKSNALITLLIVSILSSLILPVQGQMNMNVSSATEIEYKLTYSGALNSNESEGLYKYEASGTGIDTLSLMVPNDVNYDVYIYDENLNQIGDGVNSAGILEEVYYRVSRGNMYYIRIISQDGNYSLSDYLLKIEPYKFNLQTNYKYDKNGNLVRTEVFDVQKQTEVLKSGLNYVEADMDTSASLTSLEGRTLVNLLGNGGNFEEQELWGNGLTTDISLNKFGTSSGKIDNSSGSTEKVAGYSTLLDLSGKRVLAGFWAKASSENPEMDLYLIGRKGNDNFNSTDKYMKFYDVSEEWNLYYTTFDLSTKTDDDWLLRFDVNTPGGIINFDGAFVYEITDTEESFINSLTLSDGQQYIEEMYPFVDGMQSVTNPYIVRKGNNLLPPFSQWKDLNGNKIINYISDYEIEVEFGSPSWSNALEVFVPALPNTTYTLSIEENTSSKFWIASTMDDTPGTENFGSVHLANGGQYTTTNEAKYIKIRWYETETGNYRLKKPMLVLGSESMPFEPQSEAAIYIDTLLSSSVDGSLRDKLYQKNDELYQLKTYEVMSLDGSLDWKFNSDQEGFKLIRVDDFDTNVDNNLKPQLVKYDGKVLNYGNSLLESDILGQTSWQLGDILISIADTDSGWGENYTPTNEEIKSYFNGWKMYVEGSAGSIPYNGTGNKYWAKRTPEGILREGQNTVPTVNNEYLSSYQLLYQLAEPYEVEVEFEGQLTLIEGLNQIELGSIGLPSGFEAEIEYTIER</sequence>
<dbReference type="RefSeq" id="WP_160644656.1">
    <property type="nucleotide sequence ID" value="NZ_SIJB01000008.1"/>
</dbReference>
<keyword evidence="2" id="KW-1185">Reference proteome</keyword>
<evidence type="ECO:0000313" key="1">
    <source>
        <dbReference type="EMBL" id="NBI28064.1"/>
    </source>
</evidence>
<reference evidence="1 2" key="1">
    <citation type="submission" date="2019-01" db="EMBL/GenBank/DDBJ databases">
        <title>Chengkuizengella sp. nov., isolated from deep-sea sediment of East Pacific Ocean.</title>
        <authorList>
            <person name="Yang J."/>
            <person name="Lai Q."/>
            <person name="Shao Z."/>
        </authorList>
    </citation>
    <scope>NUCLEOTIDE SEQUENCE [LARGE SCALE GENOMIC DNA]</scope>
    <source>
        <strain evidence="1 2">YPA3-1-1</strain>
    </source>
</reference>
<proteinExistence type="predicted"/>
<protein>
    <submittedName>
        <fullName evidence="1">Uncharacterized protein</fullName>
    </submittedName>
</protein>
<dbReference type="EMBL" id="SIJB01000008">
    <property type="protein sequence ID" value="NBI28064.1"/>
    <property type="molecule type" value="Genomic_DNA"/>
</dbReference>
<dbReference type="OrthoDB" id="2667186at2"/>